<dbReference type="EMBL" id="JAUZEE010000002">
    <property type="protein sequence ID" value="MDP4300120.1"/>
    <property type="molecule type" value="Genomic_DNA"/>
</dbReference>
<accession>A0ABT9G117</accession>
<evidence type="ECO:0000313" key="2">
    <source>
        <dbReference type="Proteomes" id="UP001235760"/>
    </source>
</evidence>
<dbReference type="RefSeq" id="WP_305748668.1">
    <property type="nucleotide sequence ID" value="NZ_JAUZEE010000002.1"/>
</dbReference>
<gene>
    <name evidence="1" type="ORF">Q8X39_05690</name>
</gene>
<evidence type="ECO:0000313" key="1">
    <source>
        <dbReference type="EMBL" id="MDP4300120.1"/>
    </source>
</evidence>
<reference evidence="1 2" key="1">
    <citation type="submission" date="2023-08" db="EMBL/GenBank/DDBJ databases">
        <authorList>
            <person name="Roldan D.M."/>
            <person name="Menes R.J."/>
        </authorList>
    </citation>
    <scope>NUCLEOTIDE SEQUENCE [LARGE SCALE GENOMIC DNA]</scope>
    <source>
        <strain evidence="1 2">CCM 2812</strain>
    </source>
</reference>
<proteinExistence type="predicted"/>
<dbReference type="Proteomes" id="UP001235760">
    <property type="component" value="Unassembled WGS sequence"/>
</dbReference>
<keyword evidence="2" id="KW-1185">Reference proteome</keyword>
<sequence length="328" mass="34821">MQVPRVFGRLHASQIGLVINEGDPYSVAVGEHYLERRQLAPEQVLRVDLPVQAQLSPADLAQLKARIDARFGPQIQALALAWNRPYAVGCLSITGALAFGADEALCRNTCGRASAASSYFNSASSQPLKDHGWRPSMLLASGSVEAARRLIDRGVASDGQLGLRGSPPAQAWFLSTGDGARNVRAALFPPSATVPQLALQVESTTGDLPRPGRRVMLVQTGLAVLPAGLEAIDWVPGALADHLTSFGGLLDAVGGQTPATAWLDAGATASYGSVSEPCNHLQKFPHPQVLLLHYLQGQTAIEAYWKSVAWPQQGVFVGEPLAAPFARR</sequence>
<comment type="caution">
    <text evidence="1">The sequence shown here is derived from an EMBL/GenBank/DDBJ whole genome shotgun (WGS) entry which is preliminary data.</text>
</comment>
<dbReference type="InterPro" id="IPR022265">
    <property type="entry name" value="CHP03790"/>
</dbReference>
<protein>
    <submittedName>
        <fullName evidence="1">TIGR03790 family protein</fullName>
    </submittedName>
</protein>
<dbReference type="NCBIfam" id="TIGR03790">
    <property type="entry name" value="TIGR03790 family protein"/>
    <property type="match status" value="1"/>
</dbReference>
<name>A0ABT9G117_LEPDI</name>
<organism evidence="1 2">
    <name type="scientific">Leptothrix discophora</name>
    <dbReference type="NCBI Taxonomy" id="89"/>
    <lineage>
        <taxon>Bacteria</taxon>
        <taxon>Pseudomonadati</taxon>
        <taxon>Pseudomonadota</taxon>
        <taxon>Betaproteobacteria</taxon>
        <taxon>Burkholderiales</taxon>
        <taxon>Sphaerotilaceae</taxon>
        <taxon>Leptothrix</taxon>
    </lineage>
</organism>